<protein>
    <recommendedName>
        <fullName evidence="6">Carboxylic ester hydrolase</fullName>
        <ecNumber evidence="6">3.1.1.-</ecNumber>
    </recommendedName>
</protein>
<keyword evidence="9" id="KW-1185">Reference proteome</keyword>
<evidence type="ECO:0000256" key="3">
    <source>
        <dbReference type="ARBA" id="ARBA00022801"/>
    </source>
</evidence>
<dbReference type="AlphaFoldDB" id="A0ABD2W3J4"/>
<accession>A0ABD2W3J4</accession>
<evidence type="ECO:0000313" key="8">
    <source>
        <dbReference type="EMBL" id="KAL3387697.1"/>
    </source>
</evidence>
<feature type="domain" description="Carboxylesterase type B" evidence="7">
    <location>
        <begin position="2"/>
        <end position="525"/>
    </location>
</feature>
<keyword evidence="3 6" id="KW-0378">Hydrolase</keyword>
<evidence type="ECO:0000256" key="4">
    <source>
        <dbReference type="ARBA" id="ARBA00023157"/>
    </source>
</evidence>
<proteinExistence type="inferred from homology"/>
<dbReference type="GO" id="GO:0052689">
    <property type="term" value="F:carboxylic ester hydrolase activity"/>
    <property type="evidence" value="ECO:0007669"/>
    <property type="project" value="UniProtKB-KW"/>
</dbReference>
<dbReference type="Pfam" id="PF00135">
    <property type="entry name" value="COesterase"/>
    <property type="match status" value="1"/>
</dbReference>
<name>A0ABD2W3J4_9HYME</name>
<keyword evidence="5" id="KW-0325">Glycoprotein</keyword>
<dbReference type="Proteomes" id="UP001627154">
    <property type="component" value="Unassembled WGS sequence"/>
</dbReference>
<keyword evidence="2" id="KW-0719">Serine esterase</keyword>
<organism evidence="8 9">
    <name type="scientific">Trichogramma kaykai</name>
    <dbReference type="NCBI Taxonomy" id="54128"/>
    <lineage>
        <taxon>Eukaryota</taxon>
        <taxon>Metazoa</taxon>
        <taxon>Ecdysozoa</taxon>
        <taxon>Arthropoda</taxon>
        <taxon>Hexapoda</taxon>
        <taxon>Insecta</taxon>
        <taxon>Pterygota</taxon>
        <taxon>Neoptera</taxon>
        <taxon>Endopterygota</taxon>
        <taxon>Hymenoptera</taxon>
        <taxon>Apocrita</taxon>
        <taxon>Proctotrupomorpha</taxon>
        <taxon>Chalcidoidea</taxon>
        <taxon>Trichogrammatidae</taxon>
        <taxon>Trichogramma</taxon>
    </lineage>
</organism>
<comment type="caution">
    <text evidence="8">The sequence shown here is derived from an EMBL/GenBank/DDBJ whole genome shotgun (WGS) entry which is preliminary data.</text>
</comment>
<evidence type="ECO:0000313" key="9">
    <source>
        <dbReference type="Proteomes" id="UP001627154"/>
    </source>
</evidence>
<evidence type="ECO:0000256" key="1">
    <source>
        <dbReference type="ARBA" id="ARBA00005964"/>
    </source>
</evidence>
<dbReference type="EMBL" id="JBJJXI010000136">
    <property type="protein sequence ID" value="KAL3387697.1"/>
    <property type="molecule type" value="Genomic_DNA"/>
</dbReference>
<keyword evidence="4" id="KW-1015">Disulfide bond</keyword>
<dbReference type="InterPro" id="IPR019826">
    <property type="entry name" value="Carboxylesterase_B_AS"/>
</dbReference>
<sequence>MIVDTLSGKLRGSKETCKDVEDGRFYYSFKGIPYAEPPTGQLRFRDPVAVKPWKGVRDALAHGANSPQSDFITSLIGGSDDCLYLNVYTSAKSIGDGDGFESSQRLRPTMVWIHGGGFMFGSGDDTLYGPDYFMTKDIVLVTVNYRLGALGFLNLEDELAPGNQGLKDQVLALKWIRDNVASFGGDPENVTIFGESAGGASVHYLSISPMARGLFHKVISQSGVIFNPWARTPANSARKCVYKLCDKLGISTRDHKEILDQLRSVDCLDIVRAQEQVLTPEEKASFLFPFGPGVDALSPEPFMARDPVELAAAQGVQLPLLLGHNTREGILFLRYCRNMDAYNDDLKKYLHPHAVELMKSYDLTSDDLKQLYFEDARITQANREKFLDLIGDFYFNEGIQRLAKVQVSVGSAPTYLYRFSYDSDVSALKAMLGALDIRGTSHGDELQKLFRARLMDTMLAGGLLKGSQAYGVMQRMIEMWVNFAATGRPTPEPSELVPIYWQPVNDGEVLRYMDIGSGLRMKVDLNLEQRFLSRRICQPKL</sequence>
<comment type="similarity">
    <text evidence="1 6">Belongs to the type-B carboxylesterase/lipase family.</text>
</comment>
<dbReference type="InterPro" id="IPR029058">
    <property type="entry name" value="AB_hydrolase_fold"/>
</dbReference>
<reference evidence="8 9" key="1">
    <citation type="journal article" date="2024" name="bioRxiv">
        <title>A reference genome for Trichogramma kaykai: A tiny desert-dwelling parasitoid wasp with competing sex-ratio distorters.</title>
        <authorList>
            <person name="Culotta J."/>
            <person name="Lindsey A.R."/>
        </authorList>
    </citation>
    <scope>NUCLEOTIDE SEQUENCE [LARGE SCALE GENOMIC DNA]</scope>
    <source>
        <strain evidence="8 9">KSX58</strain>
    </source>
</reference>
<dbReference type="SUPFAM" id="SSF53474">
    <property type="entry name" value="alpha/beta-Hydrolases"/>
    <property type="match status" value="1"/>
</dbReference>
<dbReference type="InterPro" id="IPR002018">
    <property type="entry name" value="CarbesteraseB"/>
</dbReference>
<gene>
    <name evidence="8" type="ORF">TKK_016816</name>
</gene>
<evidence type="ECO:0000256" key="2">
    <source>
        <dbReference type="ARBA" id="ARBA00022487"/>
    </source>
</evidence>
<dbReference type="EC" id="3.1.1.-" evidence="6"/>
<evidence type="ECO:0000256" key="5">
    <source>
        <dbReference type="ARBA" id="ARBA00023180"/>
    </source>
</evidence>
<evidence type="ECO:0000256" key="6">
    <source>
        <dbReference type="RuleBase" id="RU361235"/>
    </source>
</evidence>
<dbReference type="PANTHER" id="PTHR43142">
    <property type="entry name" value="CARBOXYLIC ESTER HYDROLASE"/>
    <property type="match status" value="1"/>
</dbReference>
<dbReference type="Gene3D" id="3.40.50.1820">
    <property type="entry name" value="alpha/beta hydrolase"/>
    <property type="match status" value="1"/>
</dbReference>
<evidence type="ECO:0000259" key="7">
    <source>
        <dbReference type="Pfam" id="PF00135"/>
    </source>
</evidence>
<dbReference type="PANTHER" id="PTHR43142:SF1">
    <property type="entry name" value="CARBOXYLIC ESTER HYDROLASE"/>
    <property type="match status" value="1"/>
</dbReference>
<dbReference type="PROSITE" id="PS00122">
    <property type="entry name" value="CARBOXYLESTERASE_B_1"/>
    <property type="match status" value="1"/>
</dbReference>